<dbReference type="PANTHER" id="PTHR28657">
    <property type="entry name" value="INDOLEAMINE 2,3-DIOXYGENASE"/>
    <property type="match status" value="1"/>
</dbReference>
<dbReference type="Gene3D" id="1.20.58.480">
    <property type="match status" value="1"/>
</dbReference>
<sequence>MFVNGIKKSFASGLKMSKLFSTSSIARQAQTVNHDIEWKNPYPEAEFSVGPKNGFLPKEDPLITLPEQFSELEALMEEMPINKTNGQKGLLYYGDLGQQVLERLPQYDLSNITDQRLLSALFRDYTYLASAYLLEPCDIKFRASGVYGLARENLIKQIAVPLETVSKKIHAKPFMEYAMSYALYNYKKLDVTKPPSYENVELIRGFSKCTDEHGFILVHVDMVRYSGQLVTAAMDALEAVRNDNRDMFNKALSSYFDALLIINTSMETMWKRSDPDKYLSFRTFIMGTKNNPMFPNGVFYEGSADTSARFYRGESGANDSMVPLSDNLFELTSGMPSNPLTAVLRDFRSYRPANHEAFLAYVEKESSRVGLLAYAEKDALSSALLLRNLDQIRDFRHRHWTFTVEYIIKNSDHPTATGGSPIVTWLPNQLRSVLKTLDRFSTSIDTTKLDLEMQDIVHNIRRRAVAQVRALDRQVNEFQEKRFVNQEEYQG</sequence>
<keyword evidence="2 4" id="KW-0479">Metal-binding</keyword>
<dbReference type="STRING" id="133383.A0A1R0GMC5"/>
<keyword evidence="6" id="KW-1185">Reference proteome</keyword>
<dbReference type="Proteomes" id="UP000187455">
    <property type="component" value="Unassembled WGS sequence"/>
</dbReference>
<comment type="similarity">
    <text evidence="1">Belongs to the indoleamine 2,3-dioxygenase family.</text>
</comment>
<dbReference type="GO" id="GO:0046872">
    <property type="term" value="F:metal ion binding"/>
    <property type="evidence" value="ECO:0007669"/>
    <property type="project" value="UniProtKB-KW"/>
</dbReference>
<feature type="binding site" description="proximal binding residue" evidence="4">
    <location>
        <position position="399"/>
    </location>
    <ligand>
        <name>heme b</name>
        <dbReference type="ChEBI" id="CHEBI:60344"/>
    </ligand>
    <ligandPart>
        <name>Fe</name>
        <dbReference type="ChEBI" id="CHEBI:18248"/>
    </ligandPart>
</feature>
<reference evidence="5 6" key="1">
    <citation type="journal article" date="2016" name="Mol. Biol. Evol.">
        <title>Genome-Wide Survey of Gut Fungi (Harpellales) Reveals the First Horizontally Transferred Ubiquitin Gene from a Mosquito Host.</title>
        <authorList>
            <person name="Wang Y."/>
            <person name="White M.M."/>
            <person name="Kvist S."/>
            <person name="Moncalvo J.M."/>
        </authorList>
    </citation>
    <scope>NUCLEOTIDE SEQUENCE [LARGE SCALE GENOMIC DNA]</scope>
    <source>
        <strain evidence="5 6">ALG-7-W6</strain>
    </source>
</reference>
<protein>
    <submittedName>
        <fullName evidence="5">Indoleamine 2,3-dioxygenase 1</fullName>
    </submittedName>
</protein>
<dbReference type="GO" id="GO:0019441">
    <property type="term" value="P:L-tryptophan catabolic process to kynurenine"/>
    <property type="evidence" value="ECO:0007669"/>
    <property type="project" value="InterPro"/>
</dbReference>
<evidence type="ECO:0000256" key="1">
    <source>
        <dbReference type="ARBA" id="ARBA00007119"/>
    </source>
</evidence>
<evidence type="ECO:0000256" key="3">
    <source>
        <dbReference type="ARBA" id="ARBA00023004"/>
    </source>
</evidence>
<keyword evidence="4" id="KW-0349">Heme</keyword>
<evidence type="ECO:0000256" key="2">
    <source>
        <dbReference type="ARBA" id="ARBA00022723"/>
    </source>
</evidence>
<gene>
    <name evidence="5" type="ORF">AYI68_g7929</name>
</gene>
<comment type="caution">
    <text evidence="5">The sequence shown here is derived from an EMBL/GenBank/DDBJ whole genome shotgun (WGS) entry which is preliminary data.</text>
</comment>
<dbReference type="PANTHER" id="PTHR28657:SF3">
    <property type="entry name" value="INDOLEAMINE 2,3-DIOXYGENASE"/>
    <property type="match status" value="1"/>
</dbReference>
<accession>A0A1R0GMC5</accession>
<dbReference type="InterPro" id="IPR000898">
    <property type="entry name" value="Indolamine_dOase"/>
</dbReference>
<dbReference type="GO" id="GO:0016702">
    <property type="term" value="F:oxidoreductase activity, acting on single donors with incorporation of molecular oxygen, incorporation of two atoms of oxygen"/>
    <property type="evidence" value="ECO:0007669"/>
    <property type="project" value="UniProtKB-ARBA"/>
</dbReference>
<keyword evidence="5" id="KW-0223">Dioxygenase</keyword>
<dbReference type="InterPro" id="IPR037217">
    <property type="entry name" value="Trp/Indoleamine_2_3_dOase-like"/>
</dbReference>
<organism evidence="5 6">
    <name type="scientific">Smittium mucronatum</name>
    <dbReference type="NCBI Taxonomy" id="133383"/>
    <lineage>
        <taxon>Eukaryota</taxon>
        <taxon>Fungi</taxon>
        <taxon>Fungi incertae sedis</taxon>
        <taxon>Zoopagomycota</taxon>
        <taxon>Kickxellomycotina</taxon>
        <taxon>Harpellomycetes</taxon>
        <taxon>Harpellales</taxon>
        <taxon>Legeriomycetaceae</taxon>
        <taxon>Smittium</taxon>
    </lineage>
</organism>
<dbReference type="AlphaFoldDB" id="A0A1R0GMC5"/>
<evidence type="ECO:0000313" key="6">
    <source>
        <dbReference type="Proteomes" id="UP000187455"/>
    </source>
</evidence>
<dbReference type="GO" id="GO:0020037">
    <property type="term" value="F:heme binding"/>
    <property type="evidence" value="ECO:0007669"/>
    <property type="project" value="InterPro"/>
</dbReference>
<dbReference type="OrthoDB" id="10262710at2759"/>
<proteinExistence type="inferred from homology"/>
<evidence type="ECO:0000256" key="4">
    <source>
        <dbReference type="PIRSR" id="PIRSR600898-1"/>
    </source>
</evidence>
<dbReference type="EMBL" id="LSSL01007368">
    <property type="protein sequence ID" value="OLY78032.1"/>
    <property type="molecule type" value="Genomic_DNA"/>
</dbReference>
<evidence type="ECO:0000313" key="5">
    <source>
        <dbReference type="EMBL" id="OLY78032.1"/>
    </source>
</evidence>
<keyword evidence="3 4" id="KW-0408">Iron</keyword>
<keyword evidence="5" id="KW-0560">Oxidoreductase</keyword>
<dbReference type="SUPFAM" id="SSF140959">
    <property type="entry name" value="Indolic compounds 2,3-dioxygenase-like"/>
    <property type="match status" value="1"/>
</dbReference>
<name>A0A1R0GMC5_9FUNG</name>
<dbReference type="Pfam" id="PF01231">
    <property type="entry name" value="IDO"/>
    <property type="match status" value="1"/>
</dbReference>